<evidence type="ECO:0000313" key="3">
    <source>
        <dbReference type="Proteomes" id="UP000669605"/>
    </source>
</evidence>
<dbReference type="Gene3D" id="3.40.50.1820">
    <property type="entry name" value="alpha/beta hydrolase"/>
    <property type="match status" value="1"/>
</dbReference>
<dbReference type="EMBL" id="JAAAUB010000004">
    <property type="protein sequence ID" value="NMH16319.1"/>
    <property type="molecule type" value="Genomic_DNA"/>
</dbReference>
<reference evidence="2 3" key="1">
    <citation type="journal article" date="2020" name="Curr. Microbiol.">
        <title>Tepidiphilus baoligensis sp. nov., a Novel Bacterium of the Family Hydrogenophilaceae Isolated from an Oil Reservoir.</title>
        <authorList>
            <person name="Zhang X."/>
            <person name="Wang G."/>
            <person name="Ma X."/>
            <person name="Yu J."/>
            <person name="You J."/>
            <person name="Xue Y."/>
            <person name="Ma Y."/>
        </authorList>
    </citation>
    <scope>NUCLEOTIDE SEQUENCE [LARGE SCALE GENOMIC DNA]</scope>
    <source>
        <strain evidence="2 3">B18-69</strain>
    </source>
</reference>
<protein>
    <recommendedName>
        <fullName evidence="4">Alpha/beta hydrolase</fullName>
    </recommendedName>
</protein>
<evidence type="ECO:0008006" key="4">
    <source>
        <dbReference type="Google" id="ProtNLM"/>
    </source>
</evidence>
<dbReference type="Proteomes" id="UP000669605">
    <property type="component" value="Unassembled WGS sequence"/>
</dbReference>
<proteinExistence type="predicted"/>
<dbReference type="SUPFAM" id="SSF53474">
    <property type="entry name" value="alpha/beta-Hydrolases"/>
    <property type="match status" value="1"/>
</dbReference>
<sequence>MGSPSPAGNDGYRERPSRTAAGQRENRATWAFCVQALRLKVGERSWIDVSFALPESTRAFVLILETGNDAAQSQALAQALTARGFGTLTVCLLTPNECADAEEIAWHVNDLGERAATVLEWLHHQPFRGNLPLAAVGWRTAAAVSIRLAAREDQTFYALSCPLGRIDLAGAAPLVSLTTPILLMTSSADDDKPNTAAWPHIGAPKRWERLPPPPPKGPWLEAIALTCEWFERHLPHTPSTQTVPAG</sequence>
<comment type="caution">
    <text evidence="2">The sequence shown here is derived from an EMBL/GenBank/DDBJ whole genome shotgun (WGS) entry which is preliminary data.</text>
</comment>
<evidence type="ECO:0000256" key="1">
    <source>
        <dbReference type="SAM" id="MobiDB-lite"/>
    </source>
</evidence>
<dbReference type="RefSeq" id="WP_169115606.1">
    <property type="nucleotide sequence ID" value="NZ_JAAAUB010000004.1"/>
</dbReference>
<feature type="region of interest" description="Disordered" evidence="1">
    <location>
        <begin position="1"/>
        <end position="23"/>
    </location>
</feature>
<evidence type="ECO:0000313" key="2">
    <source>
        <dbReference type="EMBL" id="NMH16319.1"/>
    </source>
</evidence>
<accession>A0ABX1QKW7</accession>
<keyword evidence="3" id="KW-1185">Reference proteome</keyword>
<name>A0ABX1QKW7_9PROT</name>
<organism evidence="2 3">
    <name type="scientific">Tepidiphilus baoligensis</name>
    <dbReference type="NCBI Taxonomy" id="2698687"/>
    <lineage>
        <taxon>Bacteria</taxon>
        <taxon>Pseudomonadati</taxon>
        <taxon>Pseudomonadota</taxon>
        <taxon>Hydrogenophilia</taxon>
        <taxon>Hydrogenophilales</taxon>
        <taxon>Hydrogenophilaceae</taxon>
        <taxon>Tepidiphilus</taxon>
    </lineage>
</organism>
<gene>
    <name evidence="2" type="ORF">GV368_04195</name>
</gene>
<dbReference type="InterPro" id="IPR029058">
    <property type="entry name" value="AB_hydrolase_fold"/>
</dbReference>